<protein>
    <submittedName>
        <fullName evidence="3">N-acyl-D-glucosamine 2-epimerase</fullName>
    </submittedName>
</protein>
<dbReference type="EMBL" id="JAAGNZ010000003">
    <property type="protein sequence ID" value="NEU70001.1"/>
    <property type="molecule type" value="Genomic_DNA"/>
</dbReference>
<dbReference type="RefSeq" id="WP_164043086.1">
    <property type="nucleotide sequence ID" value="NZ_JAAGNZ010000003.1"/>
</dbReference>
<proteinExistence type="inferred from homology"/>
<evidence type="ECO:0000313" key="3">
    <source>
        <dbReference type="EMBL" id="NEU70001.1"/>
    </source>
</evidence>
<accession>A0A6M0IRK4</accession>
<dbReference type="Pfam" id="PF07221">
    <property type="entry name" value="GlcNAc_2-epim"/>
    <property type="match status" value="1"/>
</dbReference>
<comment type="caution">
    <text evidence="3">The sequence shown here is derived from an EMBL/GenBank/DDBJ whole genome shotgun (WGS) entry which is preliminary data.</text>
</comment>
<name>A0A6M0IRK4_9BACT</name>
<evidence type="ECO:0000256" key="2">
    <source>
        <dbReference type="ARBA" id="ARBA00023235"/>
    </source>
</evidence>
<dbReference type="InterPro" id="IPR008928">
    <property type="entry name" value="6-hairpin_glycosidase_sf"/>
</dbReference>
<dbReference type="Gene3D" id="1.50.10.10">
    <property type="match status" value="1"/>
</dbReference>
<dbReference type="PANTHER" id="PTHR42899">
    <property type="entry name" value="SPERMATOGENESIS-ASSOCIATED PROTEIN 20"/>
    <property type="match status" value="1"/>
</dbReference>
<comment type="similarity">
    <text evidence="1">Belongs to the N-acylglucosamine 2-epimerase family.</text>
</comment>
<reference evidence="3 4" key="1">
    <citation type="submission" date="2020-02" db="EMBL/GenBank/DDBJ databases">
        <title>Draft genome sequence of two Spirosoma agri KCTC 52727 and Spirosoma terrae KCTC 52035.</title>
        <authorList>
            <person name="Rojas J."/>
            <person name="Ambika Manirajan B."/>
            <person name="Ratering S."/>
            <person name="Suarez C."/>
            <person name="Schnell S."/>
        </authorList>
    </citation>
    <scope>NUCLEOTIDE SEQUENCE [LARGE SCALE GENOMIC DNA]</scope>
    <source>
        <strain evidence="3 4">KCTC 52727</strain>
    </source>
</reference>
<dbReference type="InterPro" id="IPR012341">
    <property type="entry name" value="6hp_glycosidase-like_sf"/>
</dbReference>
<organism evidence="3 4">
    <name type="scientific">Spirosoma agri</name>
    <dbReference type="NCBI Taxonomy" id="1987381"/>
    <lineage>
        <taxon>Bacteria</taxon>
        <taxon>Pseudomonadati</taxon>
        <taxon>Bacteroidota</taxon>
        <taxon>Cytophagia</taxon>
        <taxon>Cytophagales</taxon>
        <taxon>Cytophagaceae</taxon>
        <taxon>Spirosoma</taxon>
    </lineage>
</organism>
<dbReference type="InterPro" id="IPR010819">
    <property type="entry name" value="AGE/CE"/>
</dbReference>
<dbReference type="Proteomes" id="UP000477386">
    <property type="component" value="Unassembled WGS sequence"/>
</dbReference>
<dbReference type="GO" id="GO:0005975">
    <property type="term" value="P:carbohydrate metabolic process"/>
    <property type="evidence" value="ECO:0007669"/>
    <property type="project" value="InterPro"/>
</dbReference>
<gene>
    <name evidence="3" type="ORF">GK091_24180</name>
</gene>
<evidence type="ECO:0000313" key="4">
    <source>
        <dbReference type="Proteomes" id="UP000477386"/>
    </source>
</evidence>
<keyword evidence="2" id="KW-0413">Isomerase</keyword>
<dbReference type="AlphaFoldDB" id="A0A6M0IRK4"/>
<sequence length="628" mass="73174">METDSLTATGDKGQPTKGASMKIDFTFSDTISGYVVDFIKAERAFILETSDGRQFKLYLITSTFARSVRNLNEPYQDASGVMVEMLSQKGQYLHAYGSFYPGIEDHEPIFEVQWIIFPGQHPLEYRQESQDWWIHQISSIASSYLKWQFNYPEEPIDYRKYRTMLHLAGAKKGDYLQETDTISRLIYGFASAYMLTGNDAYLEGAEKGTEYLREHMRFFDQDDDLIYWYHGLKLDGAKETKLLTSEFGDDYYSIPMYEQIYALAGPTQTFRITGDKKILFDIEKTIDLFEMYYKDKEGDGYFSHIDPIGLDPRDESLAHNRARKNWNSVGDHAPAYLINLYLATGEKKYADFLEYTFDTITKYFPDYENSPFVQEKFMEDWSKDQSWGWQQNRAVVGHNLKIAWNLMRMQSLTPKQEYLDFAKKIAELMPAAGSDQQRGGWYDVVERTLQPGSKRHQFVWHDRKAWWQQEQAILAYMIMYGLLDDKEYEKQARESASFYNAFFLDTDDGGVYFNVFSNGMPYLLGNERFKGSHSMSAYHSTELCYLSTVYTNLLITKQPTYFYFKPYPDSFKDNILYVSPDILPKGSIIITECFIDDEPYTNFDAEALTVKLPDSEKQVRVKVLITPV</sequence>
<dbReference type="InterPro" id="IPR024705">
    <property type="entry name" value="Ssp411"/>
</dbReference>
<dbReference type="GO" id="GO:0016853">
    <property type="term" value="F:isomerase activity"/>
    <property type="evidence" value="ECO:0007669"/>
    <property type="project" value="UniProtKB-KW"/>
</dbReference>
<evidence type="ECO:0000256" key="1">
    <source>
        <dbReference type="ARBA" id="ARBA00008558"/>
    </source>
</evidence>
<keyword evidence="4" id="KW-1185">Reference proteome</keyword>
<dbReference type="SUPFAM" id="SSF48208">
    <property type="entry name" value="Six-hairpin glycosidases"/>
    <property type="match status" value="1"/>
</dbReference>
<dbReference type="PANTHER" id="PTHR42899:SF1">
    <property type="entry name" value="SPERMATOGENESIS-ASSOCIATED PROTEIN 20"/>
    <property type="match status" value="1"/>
</dbReference>